<feature type="domain" description="Tyrosine-protein phosphatase" evidence="4">
    <location>
        <begin position="1"/>
        <end position="139"/>
    </location>
</feature>
<comment type="similarity">
    <text evidence="1">Belongs to the protein-tyrosine phosphatase family. Non-receptor class dual specificity subfamily.</text>
</comment>
<dbReference type="OMA" id="NHESCAN"/>
<evidence type="ECO:0008006" key="8">
    <source>
        <dbReference type="Google" id="ProtNLM"/>
    </source>
</evidence>
<keyword evidence="3" id="KW-0904">Protein phosphatase</keyword>
<dbReference type="EMBL" id="GL871187">
    <property type="protein sequence ID" value="EGC32551.1"/>
    <property type="molecule type" value="Genomic_DNA"/>
</dbReference>
<dbReference type="STRING" id="5786.F0ZU34"/>
<dbReference type="OrthoDB" id="10252009at2759"/>
<evidence type="ECO:0000259" key="5">
    <source>
        <dbReference type="PROSITE" id="PS50056"/>
    </source>
</evidence>
<dbReference type="VEuPathDB" id="AmoebaDB:DICPUDRAFT_10471"/>
<dbReference type="GO" id="GO:0004721">
    <property type="term" value="F:phosphoprotein phosphatase activity"/>
    <property type="evidence" value="ECO:0007669"/>
    <property type="project" value="UniProtKB-KW"/>
</dbReference>
<name>F0ZU34_DICPU</name>
<proteinExistence type="inferred from homology"/>
<evidence type="ECO:0000259" key="4">
    <source>
        <dbReference type="PROSITE" id="PS50054"/>
    </source>
</evidence>
<evidence type="ECO:0000313" key="7">
    <source>
        <dbReference type="Proteomes" id="UP000001064"/>
    </source>
</evidence>
<evidence type="ECO:0000256" key="2">
    <source>
        <dbReference type="ARBA" id="ARBA00022801"/>
    </source>
</evidence>
<dbReference type="Pfam" id="PF00782">
    <property type="entry name" value="DSPc"/>
    <property type="match status" value="1"/>
</dbReference>
<dbReference type="AlphaFoldDB" id="F0ZU34"/>
<dbReference type="SMART" id="SM00195">
    <property type="entry name" value="DSPc"/>
    <property type="match status" value="1"/>
</dbReference>
<evidence type="ECO:0000313" key="6">
    <source>
        <dbReference type="EMBL" id="EGC32551.1"/>
    </source>
</evidence>
<dbReference type="PANTHER" id="PTHR45961">
    <property type="entry name" value="IP21249P"/>
    <property type="match status" value="1"/>
</dbReference>
<feature type="domain" description="Tyrosine specific protein phosphatases" evidence="5">
    <location>
        <begin position="62"/>
        <end position="139"/>
    </location>
</feature>
<accession>F0ZU34</accession>
<feature type="non-terminal residue" evidence="6">
    <location>
        <position position="1"/>
    </location>
</feature>
<dbReference type="InterPro" id="IPR052103">
    <property type="entry name" value="Dual_spec_Phospatases"/>
</dbReference>
<dbReference type="CDD" id="cd14498">
    <property type="entry name" value="DSP"/>
    <property type="match status" value="1"/>
</dbReference>
<protein>
    <recommendedName>
        <fullName evidence="8">Protein-tyrosine-phosphatase</fullName>
    </recommendedName>
</protein>
<reference evidence="7" key="1">
    <citation type="journal article" date="2011" name="Genome Biol.">
        <title>Comparative genomics of the social amoebae Dictyostelium discoideum and Dictyostelium purpureum.</title>
        <authorList>
            <consortium name="US DOE Joint Genome Institute (JGI-PGF)"/>
            <person name="Sucgang R."/>
            <person name="Kuo A."/>
            <person name="Tian X."/>
            <person name="Salerno W."/>
            <person name="Parikh A."/>
            <person name="Feasley C.L."/>
            <person name="Dalin E."/>
            <person name="Tu H."/>
            <person name="Huang E."/>
            <person name="Barry K."/>
            <person name="Lindquist E."/>
            <person name="Shapiro H."/>
            <person name="Bruce D."/>
            <person name="Schmutz J."/>
            <person name="Salamov A."/>
            <person name="Fey P."/>
            <person name="Gaudet P."/>
            <person name="Anjard C."/>
            <person name="Babu M.M."/>
            <person name="Basu S."/>
            <person name="Bushmanova Y."/>
            <person name="van der Wel H."/>
            <person name="Katoh-Kurasawa M."/>
            <person name="Dinh C."/>
            <person name="Coutinho P.M."/>
            <person name="Saito T."/>
            <person name="Elias M."/>
            <person name="Schaap P."/>
            <person name="Kay R.R."/>
            <person name="Henrissat B."/>
            <person name="Eichinger L."/>
            <person name="Rivero F."/>
            <person name="Putnam N.H."/>
            <person name="West C.M."/>
            <person name="Loomis W.F."/>
            <person name="Chisholm R.L."/>
            <person name="Shaulsky G."/>
            <person name="Strassmann J.E."/>
            <person name="Queller D.C."/>
            <person name="Kuspa A."/>
            <person name="Grigoriev I.V."/>
        </authorList>
    </citation>
    <scope>NUCLEOTIDE SEQUENCE [LARGE SCALE GENOMIC DNA]</scope>
    <source>
        <strain evidence="7">QSDP1</strain>
    </source>
</reference>
<sequence>LSKITDYIYLSDHSIASNTELLERTGITHSINCAVEHHDIQHNKNIKTLKLNLVDNPNQPIENIFDYVIEFIDNARKENGSDTKVLVFCHKGISRSASLVILYIMHIYNCPLNKAYSFVQNVRPIVSPNFGFYQSLKQY</sequence>
<gene>
    <name evidence="6" type="ORF">DICPUDRAFT_10471</name>
</gene>
<dbReference type="Proteomes" id="UP000001064">
    <property type="component" value="Unassembled WGS sequence"/>
</dbReference>
<evidence type="ECO:0000256" key="3">
    <source>
        <dbReference type="ARBA" id="ARBA00022912"/>
    </source>
</evidence>
<evidence type="ECO:0000256" key="1">
    <source>
        <dbReference type="ARBA" id="ARBA00008601"/>
    </source>
</evidence>
<dbReference type="RefSeq" id="XP_003290927.1">
    <property type="nucleotide sequence ID" value="XM_003290879.1"/>
</dbReference>
<dbReference type="SUPFAM" id="SSF52799">
    <property type="entry name" value="(Phosphotyrosine protein) phosphatases II"/>
    <property type="match status" value="1"/>
</dbReference>
<dbReference type="eggNOG" id="KOG1718">
    <property type="taxonomic scope" value="Eukaryota"/>
</dbReference>
<organism evidence="6 7">
    <name type="scientific">Dictyostelium purpureum</name>
    <name type="common">Slime mold</name>
    <dbReference type="NCBI Taxonomy" id="5786"/>
    <lineage>
        <taxon>Eukaryota</taxon>
        <taxon>Amoebozoa</taxon>
        <taxon>Evosea</taxon>
        <taxon>Eumycetozoa</taxon>
        <taxon>Dictyostelia</taxon>
        <taxon>Dictyosteliales</taxon>
        <taxon>Dictyosteliaceae</taxon>
        <taxon>Dictyostelium</taxon>
    </lineage>
</organism>
<dbReference type="InParanoid" id="F0ZU34"/>
<dbReference type="InterPro" id="IPR020422">
    <property type="entry name" value="TYR_PHOSPHATASE_DUAL_dom"/>
</dbReference>
<keyword evidence="7" id="KW-1185">Reference proteome</keyword>
<dbReference type="InterPro" id="IPR029021">
    <property type="entry name" value="Prot-tyrosine_phosphatase-like"/>
</dbReference>
<dbReference type="Gene3D" id="3.90.190.10">
    <property type="entry name" value="Protein tyrosine phosphatase superfamily"/>
    <property type="match status" value="1"/>
</dbReference>
<dbReference type="PROSITE" id="PS50054">
    <property type="entry name" value="TYR_PHOSPHATASE_DUAL"/>
    <property type="match status" value="1"/>
</dbReference>
<keyword evidence="2" id="KW-0378">Hydrolase</keyword>
<dbReference type="GeneID" id="10508703"/>
<dbReference type="PANTHER" id="PTHR45961:SF6">
    <property type="entry name" value="IP21249P"/>
    <property type="match status" value="1"/>
</dbReference>
<feature type="non-terminal residue" evidence="6">
    <location>
        <position position="139"/>
    </location>
</feature>
<dbReference type="PROSITE" id="PS50056">
    <property type="entry name" value="TYR_PHOSPHATASE_2"/>
    <property type="match status" value="1"/>
</dbReference>
<dbReference type="InterPro" id="IPR000340">
    <property type="entry name" value="Dual-sp_phosphatase_cat-dom"/>
</dbReference>
<dbReference type="KEGG" id="dpp:DICPUDRAFT_10471"/>
<dbReference type="InterPro" id="IPR000387">
    <property type="entry name" value="Tyr_Pase_dom"/>
</dbReference>